<gene>
    <name evidence="2" type="ordered locus">Marpi_1394</name>
</gene>
<feature type="domain" description="DUF4382" evidence="1">
    <location>
        <begin position="36"/>
        <end position="157"/>
    </location>
</feature>
<dbReference type="PROSITE" id="PS51257">
    <property type="entry name" value="PROKAR_LIPOPROTEIN"/>
    <property type="match status" value="1"/>
</dbReference>
<evidence type="ECO:0000313" key="2">
    <source>
        <dbReference type="EMBL" id="AEX85794.1"/>
    </source>
</evidence>
<organism evidence="2 3">
    <name type="scientific">Marinitoga piezophila (strain DSM 14283 / JCM 11233 / KA3)</name>
    <dbReference type="NCBI Taxonomy" id="443254"/>
    <lineage>
        <taxon>Bacteria</taxon>
        <taxon>Thermotogati</taxon>
        <taxon>Thermotogota</taxon>
        <taxon>Thermotogae</taxon>
        <taxon>Petrotogales</taxon>
        <taxon>Petrotogaceae</taxon>
        <taxon>Marinitoga</taxon>
    </lineage>
</organism>
<evidence type="ECO:0000313" key="3">
    <source>
        <dbReference type="Proteomes" id="UP000007161"/>
    </source>
</evidence>
<dbReference type="SUPFAM" id="SSF49478">
    <property type="entry name" value="Cna protein B-type domain"/>
    <property type="match status" value="1"/>
</dbReference>
<keyword evidence="3" id="KW-1185">Reference proteome</keyword>
<dbReference type="InterPro" id="IPR025491">
    <property type="entry name" value="DUF4382"/>
</dbReference>
<proteinExistence type="predicted"/>
<dbReference type="Proteomes" id="UP000007161">
    <property type="component" value="Chromosome"/>
</dbReference>
<dbReference type="Pfam" id="PF14321">
    <property type="entry name" value="DUF4382"/>
    <property type="match status" value="1"/>
</dbReference>
<dbReference type="RefSeq" id="WP_014296865.1">
    <property type="nucleotide sequence ID" value="NC_016751.1"/>
</dbReference>
<dbReference type="HOGENOM" id="CLU_986262_0_0_0"/>
<name>H2J3Q2_MARPK</name>
<protein>
    <recommendedName>
        <fullName evidence="1">DUF4382 domain-containing protein</fullName>
    </recommendedName>
</protein>
<sequence length="282" mass="31401">MLKKVFITTMILIIFLFSLTGCVKPKPQTSEELTKIIVYLTDAPDESISEATLKVASMKLTSDSTNIELLSNYEKNFLTLAGTLEKIKEFNINEKDLKNAKISVILSPTATIVEEDKTKNISISSTEMDITVNIDSISAGRTYNLIIDFDIGNSYNSSLEEFSPIIRAWTVADTEADYRTIEGHVYDNSDLGELATPKPGRVVLILPTDNSTVLYSTITNKDGYFKFNKIKLGPGVYNIGVAKSNATFYYENDPDLGYSYYLARYIELEPATVQINISIGDQ</sequence>
<reference evidence="3" key="2">
    <citation type="submission" date="2012-01" db="EMBL/GenBank/DDBJ databases">
        <title>Complete sequence of chromosome of Marinitoga piezophila KA3.</title>
        <authorList>
            <person name="Lucas S."/>
            <person name="Han J."/>
            <person name="Lapidus A."/>
            <person name="Cheng J.-F."/>
            <person name="Goodwin L."/>
            <person name="Pitluck S."/>
            <person name="Peters L."/>
            <person name="Mikhailova N."/>
            <person name="Teshima H."/>
            <person name="Detter J.C."/>
            <person name="Han C."/>
            <person name="Tapia R."/>
            <person name="Land M."/>
            <person name="Hauser L."/>
            <person name="Kyrpides N."/>
            <person name="Ivanova N."/>
            <person name="Pagani I."/>
            <person name="Jebbar M."/>
            <person name="Vannier P."/>
            <person name="Oger P."/>
            <person name="Cario A."/>
            <person name="Bartlett D."/>
            <person name="Noll K.M."/>
            <person name="Woyke T."/>
        </authorList>
    </citation>
    <scope>NUCLEOTIDE SEQUENCE [LARGE SCALE GENOMIC DNA]</scope>
    <source>
        <strain evidence="3">DSM 14283 / JCM 11233 / KA3</strain>
    </source>
</reference>
<dbReference type="AlphaFoldDB" id="H2J3Q2"/>
<dbReference type="OrthoDB" id="46105at2"/>
<accession>H2J3Q2</accession>
<dbReference type="EMBL" id="CP003257">
    <property type="protein sequence ID" value="AEX85794.1"/>
    <property type="molecule type" value="Genomic_DNA"/>
</dbReference>
<evidence type="ECO:0000259" key="1">
    <source>
        <dbReference type="Pfam" id="PF14321"/>
    </source>
</evidence>
<reference evidence="2 3" key="1">
    <citation type="journal article" date="2012" name="J. Bacteriol.">
        <title>Complete Genome Sequence of the Thermophilic, Piezophilic, Heterotrophic Bacterium Marinitoga piezophila KA3.</title>
        <authorList>
            <person name="Lucas S."/>
            <person name="Han J."/>
            <person name="Lapidus A."/>
            <person name="Cheng J.F."/>
            <person name="Goodwin L.A."/>
            <person name="Pitluck S."/>
            <person name="Peters L."/>
            <person name="Mikhailova N."/>
            <person name="Teshima H."/>
            <person name="Detter J.C."/>
            <person name="Han C."/>
            <person name="Tapia R."/>
            <person name="Land M."/>
            <person name="Hauser L."/>
            <person name="Kyrpides N.C."/>
            <person name="Ivanova N."/>
            <person name="Pagani I."/>
            <person name="Vannier P."/>
            <person name="Oger P."/>
            <person name="Bartlett D.H."/>
            <person name="Noll K.M."/>
            <person name="Woyke T."/>
            <person name="Jebbar M."/>
        </authorList>
    </citation>
    <scope>NUCLEOTIDE SEQUENCE [LARGE SCALE GENOMIC DNA]</scope>
    <source>
        <strain evidence="3">DSM 14283 / JCM 11233 / KA3</strain>
    </source>
</reference>
<dbReference type="STRING" id="443254.Marpi_1394"/>
<dbReference type="KEGG" id="mpz:Marpi_1394"/>